<feature type="binding site" evidence="13">
    <location>
        <position position="114"/>
    </location>
    <ligand>
        <name>substrate</name>
    </ligand>
</feature>
<feature type="domain" description="Thiaminase-2/PQQC" evidence="15">
    <location>
        <begin position="43"/>
        <end position="243"/>
    </location>
</feature>
<comment type="pathway">
    <text evidence="2">Cofactor biosynthesis; thiamine diphosphate biosynthesis.</text>
</comment>
<keyword evidence="5" id="KW-0784">Thiamine biosynthesis</keyword>
<dbReference type="InterPro" id="IPR026285">
    <property type="entry name" value="TenA_E"/>
</dbReference>
<feature type="region of interest" description="Disordered" evidence="14">
    <location>
        <begin position="1"/>
        <end position="24"/>
    </location>
</feature>
<dbReference type="PIRSF" id="PIRSF003170">
    <property type="entry name" value="Pet18p"/>
    <property type="match status" value="1"/>
</dbReference>
<evidence type="ECO:0000313" key="16">
    <source>
        <dbReference type="Proteomes" id="UP000694918"/>
    </source>
</evidence>
<feature type="active site" description="Proton donor" evidence="12">
    <location>
        <position position="236"/>
    </location>
</feature>
<evidence type="ECO:0000256" key="11">
    <source>
        <dbReference type="ARBA" id="ARBA00082825"/>
    </source>
</evidence>
<dbReference type="GeneID" id="105122623"/>
<evidence type="ECO:0000256" key="14">
    <source>
        <dbReference type="SAM" id="MobiDB-lite"/>
    </source>
</evidence>
<evidence type="ECO:0000256" key="2">
    <source>
        <dbReference type="ARBA" id="ARBA00004948"/>
    </source>
</evidence>
<evidence type="ECO:0000256" key="9">
    <source>
        <dbReference type="ARBA" id="ARBA00077314"/>
    </source>
</evidence>
<comment type="catalytic activity">
    <reaction evidence="1">
        <text>4-amino-5-aminomethyl-2-methylpyrimidine + H2O = 4-amino-5-hydroxymethyl-2-methylpyrimidine + NH4(+)</text>
        <dbReference type="Rhea" id="RHEA:31799"/>
        <dbReference type="ChEBI" id="CHEBI:15377"/>
        <dbReference type="ChEBI" id="CHEBI:16892"/>
        <dbReference type="ChEBI" id="CHEBI:28938"/>
        <dbReference type="ChEBI" id="CHEBI:63416"/>
        <dbReference type="EC" id="3.5.99.2"/>
    </reaction>
</comment>
<name>A0AAJ6XIF6_POPEU</name>
<dbReference type="Gene3D" id="1.20.910.10">
    <property type="entry name" value="Heme oxygenase-like"/>
    <property type="match status" value="1"/>
</dbReference>
<dbReference type="InterPro" id="IPR016084">
    <property type="entry name" value="Haem_Oase-like_multi-hlx"/>
</dbReference>
<protein>
    <recommendedName>
        <fullName evidence="3">aminopyrimidine aminohydrolase</fullName>
        <ecNumber evidence="3">3.5.99.2</ecNumber>
    </recommendedName>
    <alternativeName>
        <fullName evidence="10">Aminopyrimidine aminohydrolase</fullName>
    </alternativeName>
    <alternativeName>
        <fullName evidence="11">Formylaminopyrimidine amidohydrolase</fullName>
    </alternativeName>
    <alternativeName>
        <fullName evidence="9">Formylaminopyrimidine deformylase</fullName>
    </alternativeName>
</protein>
<keyword evidence="4" id="KW-0378">Hydrolase</keyword>
<evidence type="ECO:0000256" key="8">
    <source>
        <dbReference type="ARBA" id="ARBA00060919"/>
    </source>
</evidence>
<evidence type="ECO:0000256" key="13">
    <source>
        <dbReference type="PIRSR" id="PIRSR003170-2"/>
    </source>
</evidence>
<dbReference type="Proteomes" id="UP000694918">
    <property type="component" value="Unplaced"/>
</dbReference>
<evidence type="ECO:0000313" key="17">
    <source>
        <dbReference type="RefSeq" id="XP_011020153.1"/>
    </source>
</evidence>
<keyword evidence="16" id="KW-1185">Reference proteome</keyword>
<evidence type="ECO:0000256" key="6">
    <source>
        <dbReference type="ARBA" id="ARBA00023157"/>
    </source>
</evidence>
<dbReference type="GO" id="GO:0009228">
    <property type="term" value="P:thiamine biosynthetic process"/>
    <property type="evidence" value="ECO:0007669"/>
    <property type="project" value="UniProtKB-KW"/>
</dbReference>
<evidence type="ECO:0000256" key="5">
    <source>
        <dbReference type="ARBA" id="ARBA00022977"/>
    </source>
</evidence>
<dbReference type="AlphaFoldDB" id="A0AAJ6XIF6"/>
<dbReference type="RefSeq" id="XP_011020153.1">
    <property type="nucleotide sequence ID" value="XM_011021851.1"/>
</dbReference>
<reference evidence="17" key="1">
    <citation type="submission" date="2025-08" db="UniProtKB">
        <authorList>
            <consortium name="RefSeq"/>
        </authorList>
    </citation>
    <scope>IDENTIFICATION</scope>
</reference>
<dbReference type="PANTHER" id="PTHR43198">
    <property type="entry name" value="BIFUNCTIONAL TH2 PROTEIN"/>
    <property type="match status" value="1"/>
</dbReference>
<evidence type="ECO:0000259" key="15">
    <source>
        <dbReference type="Pfam" id="PF03070"/>
    </source>
</evidence>
<dbReference type="PANTHER" id="PTHR43198:SF5">
    <property type="entry name" value="BIFUNCTIONAL TENA-E PROTEIN"/>
    <property type="match status" value="1"/>
</dbReference>
<dbReference type="CDD" id="cd19357">
    <property type="entry name" value="TenA_E_At3g16990-like"/>
    <property type="match status" value="1"/>
</dbReference>
<feature type="binding site" evidence="13">
    <location>
        <position position="166"/>
    </location>
    <ligand>
        <name>substrate</name>
    </ligand>
</feature>
<evidence type="ECO:0000256" key="12">
    <source>
        <dbReference type="PIRSR" id="PIRSR003170-1"/>
    </source>
</evidence>
<dbReference type="EC" id="3.5.99.2" evidence="3"/>
<gene>
    <name evidence="17" type="primary">LOC105122623</name>
</gene>
<sequence length="247" mass="28345">MRLPSRTPRTNTFQRKRGGQGKKMDTVEKDGVIDRWVKKHLVLYTGATRHPFILSIRDGTIDFSSFKRWLGQDYIFVREFVPFTASALLKASKNSDDNSDMEVILSGLASLNDEISWFKQEAANWDVPLSDVVVHKSNQNYCRFLESLMLPAVEYSVVFTALWAIETVYQESFSHCLEDGSKTPPELLESCKRWGSEGFGEFCRSLKKVANRCLEKAPDEELKKAEMTFLRVLELEIEFWDMSHGGP</sequence>
<keyword evidence="6" id="KW-1015">Disulfide bond</keyword>
<dbReference type="Pfam" id="PF03070">
    <property type="entry name" value="TENA_THI-4"/>
    <property type="match status" value="1"/>
</dbReference>
<evidence type="ECO:0000256" key="7">
    <source>
        <dbReference type="ARBA" id="ARBA00050721"/>
    </source>
</evidence>
<proteinExistence type="inferred from homology"/>
<accession>A0AAJ6XIF6</accession>
<organism evidence="16 17">
    <name type="scientific">Populus euphratica</name>
    <name type="common">Euphrates poplar</name>
    <dbReference type="NCBI Taxonomy" id="75702"/>
    <lineage>
        <taxon>Eukaryota</taxon>
        <taxon>Viridiplantae</taxon>
        <taxon>Streptophyta</taxon>
        <taxon>Embryophyta</taxon>
        <taxon>Tracheophyta</taxon>
        <taxon>Spermatophyta</taxon>
        <taxon>Magnoliopsida</taxon>
        <taxon>eudicotyledons</taxon>
        <taxon>Gunneridae</taxon>
        <taxon>Pentapetalae</taxon>
        <taxon>rosids</taxon>
        <taxon>fabids</taxon>
        <taxon>Malpighiales</taxon>
        <taxon>Salicaceae</taxon>
        <taxon>Saliceae</taxon>
        <taxon>Populus</taxon>
    </lineage>
</organism>
<dbReference type="SUPFAM" id="SSF48613">
    <property type="entry name" value="Heme oxygenase-like"/>
    <property type="match status" value="1"/>
</dbReference>
<evidence type="ECO:0000256" key="4">
    <source>
        <dbReference type="ARBA" id="ARBA00022801"/>
    </source>
</evidence>
<dbReference type="InterPro" id="IPR004305">
    <property type="entry name" value="Thiaminase-2/PQQC"/>
</dbReference>
<feature type="binding site" evidence="13">
    <location>
        <position position="73"/>
    </location>
    <ligand>
        <name>substrate</name>
    </ligand>
</feature>
<dbReference type="GO" id="GO:0005829">
    <property type="term" value="C:cytosol"/>
    <property type="evidence" value="ECO:0007669"/>
    <property type="project" value="TreeGrafter"/>
</dbReference>
<evidence type="ECO:0000256" key="10">
    <source>
        <dbReference type="ARBA" id="ARBA00079571"/>
    </source>
</evidence>
<dbReference type="InterPro" id="IPR050967">
    <property type="entry name" value="Thiamine_Salvage_TenA"/>
</dbReference>
<comment type="similarity">
    <text evidence="8">Belongs to the thiaminase-2 family.</text>
</comment>
<evidence type="ECO:0000256" key="1">
    <source>
        <dbReference type="ARBA" id="ARBA00001881"/>
    </source>
</evidence>
<dbReference type="FunFam" id="1.20.910.10:FF:000007">
    <property type="entry name" value="Bifunctional TENA-E protein"/>
    <property type="match status" value="1"/>
</dbReference>
<comment type="catalytic activity">
    <reaction evidence="7">
        <text>N-formyl-4-amino-5-aminomethyl-2-methylpyrimidine + H2O = 4-amino-5-aminomethyl-2-methylpyrimidine + formate</text>
        <dbReference type="Rhea" id="RHEA:46212"/>
        <dbReference type="ChEBI" id="CHEBI:15377"/>
        <dbReference type="ChEBI" id="CHEBI:15740"/>
        <dbReference type="ChEBI" id="CHEBI:63416"/>
        <dbReference type="ChEBI" id="CHEBI:85895"/>
    </reaction>
</comment>
<dbReference type="KEGG" id="peu:105122623"/>
<evidence type="ECO:0000256" key="3">
    <source>
        <dbReference type="ARBA" id="ARBA00012684"/>
    </source>
</evidence>
<dbReference type="GO" id="GO:0050334">
    <property type="term" value="F:thiaminase activity"/>
    <property type="evidence" value="ECO:0007669"/>
    <property type="project" value="UniProtKB-EC"/>
</dbReference>